<dbReference type="SUPFAM" id="SSF46785">
    <property type="entry name" value="Winged helix' DNA-binding domain"/>
    <property type="match status" value="1"/>
</dbReference>
<dbReference type="AlphaFoldDB" id="A0ABD5VJF5"/>
<dbReference type="EMBL" id="JBHSXN010000002">
    <property type="protein sequence ID" value="MFC6954101.1"/>
    <property type="molecule type" value="Genomic_DNA"/>
</dbReference>
<sequence>MYDDQGLFGGEIHRFAHTLFDETLPCQEGGKCPFYEERDFDPDDYDVLIGYYTHAHSSKSPYGTDITKDRFVAIDEFPDGAFLKTFDTGTVTKAVNALLGDCDDSPYQFKKELTKQRTDTTLREAGTEWLTEILAERDVVQVVEDMAGGAHVDAATIAYVVLNATELENGWEYATLPNGQVGAINPTDESVTILTRPDIGDAKGVIALDGTPTVELWRLLLGESLTHEAIHSDEEKGEYLEEGLGIRVVRTSENVKPYSSGIHVTPPKDIALIEGVGLIEEELPSLISSRRAINQYKKLGLADLVDDWTHYGATKGINNFGKKRVGIVVGSPHYGDQELQKWGALAGKSLSRAEDQYGSNVDFGDYGNKLLYGMREQAVLQALMRFGRDGGGATVYVHTSALPEWVRYKAVSPQVHTWVGEKEGMKKVIAAIDELEEREWRCSQIVDAVPLSPQQVRTHLNRLEEFGFLKSRRGSGRGRPYIWSDHGIDSIGDWGHVNFDV</sequence>
<name>A0ABD5VJF5_9EURY</name>
<dbReference type="Gene3D" id="1.10.10.10">
    <property type="entry name" value="Winged helix-like DNA-binding domain superfamily/Winged helix DNA-binding domain"/>
    <property type="match status" value="1"/>
</dbReference>
<dbReference type="CDD" id="cd00090">
    <property type="entry name" value="HTH_ARSR"/>
    <property type="match status" value="1"/>
</dbReference>
<comment type="caution">
    <text evidence="1">The sequence shown here is derived from an EMBL/GenBank/DDBJ whole genome shotgun (WGS) entry which is preliminary data.</text>
</comment>
<dbReference type="InterPro" id="IPR036388">
    <property type="entry name" value="WH-like_DNA-bd_sf"/>
</dbReference>
<dbReference type="InterPro" id="IPR011991">
    <property type="entry name" value="ArsR-like_HTH"/>
</dbReference>
<evidence type="ECO:0000313" key="1">
    <source>
        <dbReference type="EMBL" id="MFC6954101.1"/>
    </source>
</evidence>
<dbReference type="RefSeq" id="WP_336351043.1">
    <property type="nucleotide sequence ID" value="NZ_JAZAQL010000002.1"/>
</dbReference>
<accession>A0ABD5VJF5</accession>
<gene>
    <name evidence="1" type="ORF">ACFQGB_14630</name>
</gene>
<organism evidence="1 2">
    <name type="scientific">Halorubellus litoreus</name>
    <dbReference type="NCBI Taxonomy" id="755308"/>
    <lineage>
        <taxon>Archaea</taxon>
        <taxon>Methanobacteriati</taxon>
        <taxon>Methanobacteriota</taxon>
        <taxon>Stenosarchaea group</taxon>
        <taxon>Halobacteria</taxon>
        <taxon>Halobacteriales</taxon>
        <taxon>Halorubellaceae</taxon>
        <taxon>Halorubellus</taxon>
    </lineage>
</organism>
<protein>
    <submittedName>
        <fullName evidence="1">Helix-turn-helix domain-containing protein</fullName>
    </submittedName>
</protein>
<keyword evidence="2" id="KW-1185">Reference proteome</keyword>
<proteinExistence type="predicted"/>
<dbReference type="InterPro" id="IPR036390">
    <property type="entry name" value="WH_DNA-bd_sf"/>
</dbReference>
<evidence type="ECO:0000313" key="2">
    <source>
        <dbReference type="Proteomes" id="UP001596395"/>
    </source>
</evidence>
<dbReference type="Proteomes" id="UP001596395">
    <property type="component" value="Unassembled WGS sequence"/>
</dbReference>
<reference evidence="1 2" key="1">
    <citation type="journal article" date="2019" name="Int. J. Syst. Evol. Microbiol.">
        <title>The Global Catalogue of Microorganisms (GCM) 10K type strain sequencing project: providing services to taxonomists for standard genome sequencing and annotation.</title>
        <authorList>
            <consortium name="The Broad Institute Genomics Platform"/>
            <consortium name="The Broad Institute Genome Sequencing Center for Infectious Disease"/>
            <person name="Wu L."/>
            <person name="Ma J."/>
        </authorList>
    </citation>
    <scope>NUCLEOTIDE SEQUENCE [LARGE SCALE GENOMIC DNA]</scope>
    <source>
        <strain evidence="1 2">GX26</strain>
    </source>
</reference>